<sequence length="114" mass="13022">MEDQAAEFASRWPVERLAELLGFVHRDNPQFCLMRHSHRRVVCFYADDPDKEMVTADADHEEMVEVLAAKGFLVQDEEVLFFYDGEHDPVTGHSVRLSRTGESLREHYSGLAGA</sequence>
<dbReference type="Proteomes" id="UP001589693">
    <property type="component" value="Unassembled WGS sequence"/>
</dbReference>
<protein>
    <submittedName>
        <fullName evidence="1">Uncharacterized protein</fullName>
    </submittedName>
</protein>
<proteinExistence type="predicted"/>
<evidence type="ECO:0000313" key="2">
    <source>
        <dbReference type="Proteomes" id="UP001589693"/>
    </source>
</evidence>
<evidence type="ECO:0000313" key="1">
    <source>
        <dbReference type="EMBL" id="MFB9909660.1"/>
    </source>
</evidence>
<reference evidence="1 2" key="1">
    <citation type="submission" date="2024-09" db="EMBL/GenBank/DDBJ databases">
        <authorList>
            <person name="Sun Q."/>
            <person name="Mori K."/>
        </authorList>
    </citation>
    <scope>NUCLEOTIDE SEQUENCE [LARGE SCALE GENOMIC DNA]</scope>
    <source>
        <strain evidence="1 2">TBRC 7907</strain>
    </source>
</reference>
<name>A0ABV6AAK8_9PSEU</name>
<accession>A0ABV6AAK8</accession>
<comment type="caution">
    <text evidence="1">The sequence shown here is derived from an EMBL/GenBank/DDBJ whole genome shotgun (WGS) entry which is preliminary data.</text>
</comment>
<gene>
    <name evidence="1" type="ORF">ACFFQA_37490</name>
</gene>
<dbReference type="EMBL" id="JBHLZU010000037">
    <property type="protein sequence ID" value="MFB9909660.1"/>
    <property type="molecule type" value="Genomic_DNA"/>
</dbReference>
<organism evidence="1 2">
    <name type="scientific">Allokutzneria oryzae</name>
    <dbReference type="NCBI Taxonomy" id="1378989"/>
    <lineage>
        <taxon>Bacteria</taxon>
        <taxon>Bacillati</taxon>
        <taxon>Actinomycetota</taxon>
        <taxon>Actinomycetes</taxon>
        <taxon>Pseudonocardiales</taxon>
        <taxon>Pseudonocardiaceae</taxon>
        <taxon>Allokutzneria</taxon>
    </lineage>
</organism>
<dbReference type="RefSeq" id="WP_377862572.1">
    <property type="nucleotide sequence ID" value="NZ_JBHLZU010000037.1"/>
</dbReference>
<keyword evidence="2" id="KW-1185">Reference proteome</keyword>